<evidence type="ECO:0000256" key="3">
    <source>
        <dbReference type="ARBA" id="ARBA00022989"/>
    </source>
</evidence>
<feature type="chain" id="PRO_5046113518" evidence="5">
    <location>
        <begin position="21"/>
        <end position="276"/>
    </location>
</feature>
<evidence type="ECO:0000313" key="7">
    <source>
        <dbReference type="EMBL" id="MCQ3827885.1"/>
    </source>
</evidence>
<dbReference type="Pfam" id="PF13675">
    <property type="entry name" value="PilJ"/>
    <property type="match status" value="2"/>
</dbReference>
<comment type="caution">
    <text evidence="7">The sequence shown here is derived from an EMBL/GenBank/DDBJ whole genome shotgun (WGS) entry which is preliminary data.</text>
</comment>
<keyword evidence="5" id="KW-0732">Signal</keyword>
<feature type="domain" description="NarX-like N-terminal" evidence="6">
    <location>
        <begin position="37"/>
        <end position="116"/>
    </location>
</feature>
<evidence type="ECO:0000256" key="2">
    <source>
        <dbReference type="ARBA" id="ARBA00022692"/>
    </source>
</evidence>
<comment type="subcellular location">
    <subcellularLocation>
        <location evidence="1">Membrane</location>
        <topology evidence="1">Multi-pass membrane protein</topology>
    </subcellularLocation>
</comment>
<evidence type="ECO:0000256" key="5">
    <source>
        <dbReference type="SAM" id="SignalP"/>
    </source>
</evidence>
<dbReference type="InterPro" id="IPR042295">
    <property type="entry name" value="NarX-like_N_sf"/>
</dbReference>
<dbReference type="RefSeq" id="WP_231759919.1">
    <property type="nucleotide sequence ID" value="NZ_CP088953.1"/>
</dbReference>
<feature type="domain" description="NarX-like N-terminal" evidence="6">
    <location>
        <begin position="150"/>
        <end position="215"/>
    </location>
</feature>
<dbReference type="Proteomes" id="UP001205566">
    <property type="component" value="Unassembled WGS sequence"/>
</dbReference>
<sequence>MKYTLPLLLVFLFCSTPVFATKADVRDAATTIGFSMGDAINIAGRQRMLSQRITQSYILQGIQPSVEKHRQVFERSMTEFERNLAKLASFKPAAPIISTLQLVQEEWRAFADIARQPVSKSTAAELFQRSNTLLPAAHTYVMRLQALANHSSAELVNVSGRQRMLSQRIAKNYVAQHWGVAGSEGTRLLYEDLAEFEQMLTFLLESPLNTPDITRNLRKTQGHLSYASRGFDGEMQMSEARQIHVITGTTDIMLRNMNVITGQYAQLLNAVEIAAR</sequence>
<evidence type="ECO:0000256" key="4">
    <source>
        <dbReference type="ARBA" id="ARBA00023136"/>
    </source>
</evidence>
<gene>
    <name evidence="7" type="ORF">HXX02_00350</name>
</gene>
<reference evidence="7" key="1">
    <citation type="thesis" date="2020" institute="Technische Universitat Dresden" country="Dresden, Germany">
        <title>The Agarolytic System of Microbulbifer elongatus PORT2, Isolated from Batu Karas, Pangandaran West Java Indonesia.</title>
        <authorList>
            <person name="Anggraeni S.R."/>
        </authorList>
    </citation>
    <scope>NUCLEOTIDE SEQUENCE</scope>
    <source>
        <strain evidence="7">PORT2</strain>
    </source>
</reference>
<evidence type="ECO:0000256" key="1">
    <source>
        <dbReference type="ARBA" id="ARBA00004141"/>
    </source>
</evidence>
<keyword evidence="2" id="KW-0812">Transmembrane</keyword>
<proteinExistence type="predicted"/>
<organism evidence="7 8">
    <name type="scientific">Microbulbifer elongatus</name>
    <dbReference type="NCBI Taxonomy" id="86173"/>
    <lineage>
        <taxon>Bacteria</taxon>
        <taxon>Pseudomonadati</taxon>
        <taxon>Pseudomonadota</taxon>
        <taxon>Gammaproteobacteria</taxon>
        <taxon>Cellvibrionales</taxon>
        <taxon>Microbulbiferaceae</taxon>
        <taxon>Microbulbifer</taxon>
    </lineage>
</organism>
<feature type="signal peptide" evidence="5">
    <location>
        <begin position="1"/>
        <end position="20"/>
    </location>
</feature>
<dbReference type="InterPro" id="IPR029095">
    <property type="entry name" value="NarX-like_N"/>
</dbReference>
<keyword evidence="4" id="KW-0472">Membrane</keyword>
<keyword evidence="8" id="KW-1185">Reference proteome</keyword>
<protein>
    <submittedName>
        <fullName evidence="7">Type IV pili methyl-accepting chemotaxis transducer N-terminal domain-containing protein</fullName>
    </submittedName>
</protein>
<evidence type="ECO:0000259" key="6">
    <source>
        <dbReference type="Pfam" id="PF13675"/>
    </source>
</evidence>
<accession>A0ABT1NVJ8</accession>
<keyword evidence="3" id="KW-1133">Transmembrane helix</keyword>
<evidence type="ECO:0000313" key="8">
    <source>
        <dbReference type="Proteomes" id="UP001205566"/>
    </source>
</evidence>
<dbReference type="EMBL" id="JACASI010000008">
    <property type="protein sequence ID" value="MCQ3827885.1"/>
    <property type="molecule type" value="Genomic_DNA"/>
</dbReference>
<dbReference type="Gene3D" id="1.20.120.960">
    <property type="entry name" value="Histidine kinase NarX, sensor domain"/>
    <property type="match status" value="1"/>
</dbReference>
<name>A0ABT1NVJ8_9GAMM</name>